<protein>
    <recommendedName>
        <fullName evidence="2">WD40 repeat domain-containing protein</fullName>
    </recommendedName>
</protein>
<reference evidence="1" key="1">
    <citation type="journal article" date="2020" name="mSystems">
        <title>Genome- and Community-Level Interaction Insights into Carbon Utilization and Element Cycling Functions of Hydrothermarchaeota in Hydrothermal Sediment.</title>
        <authorList>
            <person name="Zhou Z."/>
            <person name="Liu Y."/>
            <person name="Xu W."/>
            <person name="Pan J."/>
            <person name="Luo Z.H."/>
            <person name="Li M."/>
        </authorList>
    </citation>
    <scope>NUCLEOTIDE SEQUENCE [LARGE SCALE GENOMIC DNA]</scope>
    <source>
        <strain evidence="1">SpSt-697</strain>
    </source>
</reference>
<evidence type="ECO:0000313" key="1">
    <source>
        <dbReference type="EMBL" id="HGK63611.1"/>
    </source>
</evidence>
<sequence length="474" mass="56661">MLNLFLTFLFLIYNEKLWTNYLACDTFLNITGDERMIYVGIKNGVLLFDAKKIEYLKSLTKLDGILENLKLIAYDRELNSLWLLDDSSNLMNYSPFTKKKEIFKLNINPQAIGVGKQFLYFLVNEDTFKWDKKKRKLLKIEKTDDTSLFWYGKKKKYLVKDFIFLTPYYYLDENLNKYYYREVFVSKRNLWVSADDYGILVFDLTVKNLVKVFPFNSILGRIKKIVKFQKNVWLIGDDYLIKTADKIWQWQFIPISFSTKIYEKENLLKYKFLELFYKKPVTLLTNSQDLLAYISEDNIYLFLPDYSKPIEIRIPTFVENISFLNDTLVILTQEGFYLFDYKNNNFLNFLNYPQELKLGVFSFISLKNVWYLGVRGGFWIYNDNKWEKIILPINDLSEPVKELVSFNKYLITKIKNQIIFFDTKRQLFFFLKKEDGLLGDNIYSLAVDNNKLWITHEKGISFFDLTSLTKRIKK</sequence>
<comment type="caution">
    <text evidence="1">The sequence shown here is derived from an EMBL/GenBank/DDBJ whole genome shotgun (WGS) entry which is preliminary data.</text>
</comment>
<organism evidence="1">
    <name type="scientific">candidate division WOR-3 bacterium</name>
    <dbReference type="NCBI Taxonomy" id="2052148"/>
    <lineage>
        <taxon>Bacteria</taxon>
        <taxon>Bacteria division WOR-3</taxon>
    </lineage>
</organism>
<accession>A0A7V3ZUW7</accession>
<evidence type="ECO:0008006" key="2">
    <source>
        <dbReference type="Google" id="ProtNLM"/>
    </source>
</evidence>
<dbReference type="Gene3D" id="2.130.10.10">
    <property type="entry name" value="YVTN repeat-like/Quinoprotein amine dehydrogenase"/>
    <property type="match status" value="1"/>
</dbReference>
<dbReference type="EMBL" id="DTDR01000087">
    <property type="protein sequence ID" value="HGK63611.1"/>
    <property type="molecule type" value="Genomic_DNA"/>
</dbReference>
<dbReference type="InterPro" id="IPR015943">
    <property type="entry name" value="WD40/YVTN_repeat-like_dom_sf"/>
</dbReference>
<dbReference type="AlphaFoldDB" id="A0A7V3ZUW7"/>
<gene>
    <name evidence="1" type="ORF">ENU74_03350</name>
</gene>
<proteinExistence type="predicted"/>
<name>A0A7V3ZUW7_UNCW3</name>